<name>A0A6J5VL43_PRUAR</name>
<sequence>MQVSYLNLDEDVILDMDAYSRRKRPADFKKRNLLRKNLSDQAQRKKCKGSDLKKISLNELKVVTAAMHSALLVLCSCQPIMVLTRGQT</sequence>
<accession>A0A6J5VL43</accession>
<gene>
    <name evidence="1" type="ORF">CURHAP_LOCUS49478</name>
</gene>
<proteinExistence type="predicted"/>
<organism evidence="1 2">
    <name type="scientific">Prunus armeniaca</name>
    <name type="common">Apricot</name>
    <name type="synonym">Armeniaca vulgaris</name>
    <dbReference type="NCBI Taxonomy" id="36596"/>
    <lineage>
        <taxon>Eukaryota</taxon>
        <taxon>Viridiplantae</taxon>
        <taxon>Streptophyta</taxon>
        <taxon>Embryophyta</taxon>
        <taxon>Tracheophyta</taxon>
        <taxon>Spermatophyta</taxon>
        <taxon>Magnoliopsida</taxon>
        <taxon>eudicotyledons</taxon>
        <taxon>Gunneridae</taxon>
        <taxon>Pentapetalae</taxon>
        <taxon>rosids</taxon>
        <taxon>fabids</taxon>
        <taxon>Rosales</taxon>
        <taxon>Rosaceae</taxon>
        <taxon>Amygdaloideae</taxon>
        <taxon>Amygdaleae</taxon>
        <taxon>Prunus</taxon>
    </lineage>
</organism>
<evidence type="ECO:0000313" key="1">
    <source>
        <dbReference type="EMBL" id="CAB4289860.1"/>
    </source>
</evidence>
<protein>
    <submittedName>
        <fullName evidence="1">Uncharacterized protein</fullName>
    </submittedName>
</protein>
<reference evidence="1 2" key="1">
    <citation type="submission" date="2020-05" db="EMBL/GenBank/DDBJ databases">
        <authorList>
            <person name="Campoy J."/>
            <person name="Schneeberger K."/>
            <person name="Spophaly S."/>
        </authorList>
    </citation>
    <scope>NUCLEOTIDE SEQUENCE [LARGE SCALE GENOMIC DNA]</scope>
    <source>
        <strain evidence="1">PruArmRojPasFocal</strain>
    </source>
</reference>
<dbReference type="AlphaFoldDB" id="A0A6J5VL43"/>
<evidence type="ECO:0000313" key="2">
    <source>
        <dbReference type="Proteomes" id="UP000507222"/>
    </source>
</evidence>
<dbReference type="EMBL" id="CAEKDK010000008">
    <property type="protein sequence ID" value="CAB4289860.1"/>
    <property type="molecule type" value="Genomic_DNA"/>
</dbReference>
<dbReference type="Proteomes" id="UP000507222">
    <property type="component" value="Unassembled WGS sequence"/>
</dbReference>